<gene>
    <name evidence="1" type="ORF">G3I44_19175</name>
</gene>
<dbReference type="Proteomes" id="UP000465846">
    <property type="component" value="Chromosome"/>
</dbReference>
<evidence type="ECO:0000313" key="2">
    <source>
        <dbReference type="Proteomes" id="UP000465846"/>
    </source>
</evidence>
<dbReference type="EMBL" id="CP048739">
    <property type="protein sequence ID" value="QIB76203.1"/>
    <property type="molecule type" value="Genomic_DNA"/>
</dbReference>
<dbReference type="GeneID" id="44081570"/>
<reference evidence="1 2" key="1">
    <citation type="submission" date="2020-02" db="EMBL/GenBank/DDBJ databases">
        <title>Whole genome sequence of Halogeometricum borinquense strain wsp4.</title>
        <authorList>
            <person name="Verma D.K."/>
            <person name="Gopal K."/>
            <person name="Prasad E.S."/>
        </authorList>
    </citation>
    <scope>NUCLEOTIDE SEQUENCE [LARGE SCALE GENOMIC DNA]</scope>
    <source>
        <strain evidence="2">wsp4</strain>
    </source>
</reference>
<proteinExistence type="predicted"/>
<dbReference type="AlphaFoldDB" id="A0A6C0UNP6"/>
<dbReference type="RefSeq" id="WP_163487885.1">
    <property type="nucleotide sequence ID" value="NZ_CP048739.1"/>
</dbReference>
<name>A0A6C0UNP6_9EURY</name>
<organism evidence="1 2">
    <name type="scientific">Halogeometricum borinquense</name>
    <dbReference type="NCBI Taxonomy" id="60847"/>
    <lineage>
        <taxon>Archaea</taxon>
        <taxon>Methanobacteriati</taxon>
        <taxon>Methanobacteriota</taxon>
        <taxon>Stenosarchaea group</taxon>
        <taxon>Halobacteria</taxon>
        <taxon>Halobacteriales</taxon>
        <taxon>Haloferacaceae</taxon>
        <taxon>Halogeometricum</taxon>
    </lineage>
</organism>
<protein>
    <submittedName>
        <fullName evidence="1">Uncharacterized protein</fullName>
    </submittedName>
</protein>
<sequence>MILKKFKGGSKYTEYNPVDGSASEFGEIEGAEICGFCEQTRWGLAAVYPAPEEETLIVQINGTTWDLFTSDTTVVYNHHYDDEMTYFKIADEENEYEVRYEAWWKDVPHFEPNKWAASREDENSHEDFFGYVLMLWQSEEKKDNLIESWSGNLPK</sequence>
<accession>A0A6C0UNP6</accession>
<evidence type="ECO:0000313" key="1">
    <source>
        <dbReference type="EMBL" id="QIB76203.1"/>
    </source>
</evidence>